<feature type="domain" description="HMA" evidence="2">
    <location>
        <begin position="6"/>
        <end position="71"/>
    </location>
</feature>
<dbReference type="GO" id="GO:0005507">
    <property type="term" value="F:copper ion binding"/>
    <property type="evidence" value="ECO:0007669"/>
    <property type="project" value="InterPro"/>
</dbReference>
<dbReference type="PROSITE" id="PS01047">
    <property type="entry name" value="HMA_1"/>
    <property type="match status" value="1"/>
</dbReference>
<keyword evidence="4" id="KW-1185">Reference proteome</keyword>
<dbReference type="Gene3D" id="3.30.70.100">
    <property type="match status" value="1"/>
</dbReference>
<dbReference type="CDD" id="cd00371">
    <property type="entry name" value="HMA"/>
    <property type="match status" value="1"/>
</dbReference>
<dbReference type="RefSeq" id="WP_179817041.1">
    <property type="nucleotide sequence ID" value="NZ_JACBZD010000002.1"/>
</dbReference>
<evidence type="ECO:0000313" key="3">
    <source>
        <dbReference type="EMBL" id="NYI08183.1"/>
    </source>
</evidence>
<name>A0A853A0P1_9ACTN</name>
<reference evidence="3 4" key="1">
    <citation type="submission" date="2020-07" db="EMBL/GenBank/DDBJ databases">
        <title>Sequencing the genomes of 1000 actinobacteria strains.</title>
        <authorList>
            <person name="Klenk H.-P."/>
        </authorList>
    </citation>
    <scope>NUCLEOTIDE SEQUENCE [LARGE SCALE GENOMIC DNA]</scope>
    <source>
        <strain evidence="3 4">DSM 42178</strain>
    </source>
</reference>
<proteinExistence type="predicted"/>
<evidence type="ECO:0000259" key="2">
    <source>
        <dbReference type="PROSITE" id="PS50846"/>
    </source>
</evidence>
<dbReference type="InterPro" id="IPR006121">
    <property type="entry name" value="HMA_dom"/>
</dbReference>
<organism evidence="3 4">
    <name type="scientific">Allostreptomyces psammosilenae</name>
    <dbReference type="NCBI Taxonomy" id="1892865"/>
    <lineage>
        <taxon>Bacteria</taxon>
        <taxon>Bacillati</taxon>
        <taxon>Actinomycetota</taxon>
        <taxon>Actinomycetes</taxon>
        <taxon>Kitasatosporales</taxon>
        <taxon>Streptomycetaceae</taxon>
        <taxon>Allostreptomyces</taxon>
    </lineage>
</organism>
<dbReference type="PRINTS" id="PR00944">
    <property type="entry name" value="CUEXPORT"/>
</dbReference>
<dbReference type="AlphaFoldDB" id="A0A853A0P1"/>
<dbReference type="Pfam" id="PF00403">
    <property type="entry name" value="HMA"/>
    <property type="match status" value="1"/>
</dbReference>
<dbReference type="SUPFAM" id="SSF55008">
    <property type="entry name" value="HMA, heavy metal-associated domain"/>
    <property type="match status" value="1"/>
</dbReference>
<gene>
    <name evidence="3" type="ORF">FHU37_005212</name>
</gene>
<dbReference type="InterPro" id="IPR000428">
    <property type="entry name" value="Cu-bd"/>
</dbReference>
<protein>
    <submittedName>
        <fullName evidence="3">Copper chaperone CopZ</fullName>
    </submittedName>
</protein>
<sequence length="74" mass="7450">MSSTAETTTYRIEGMTCGHCANAVTTELSALDAVATVEVDVAAGTATVTSSGPLPEQAVREAVDEAGYTLVGTV</sequence>
<evidence type="ECO:0000256" key="1">
    <source>
        <dbReference type="ARBA" id="ARBA00022723"/>
    </source>
</evidence>
<dbReference type="InterPro" id="IPR036163">
    <property type="entry name" value="HMA_dom_sf"/>
</dbReference>
<dbReference type="GO" id="GO:0006825">
    <property type="term" value="P:copper ion transport"/>
    <property type="evidence" value="ECO:0007669"/>
    <property type="project" value="InterPro"/>
</dbReference>
<evidence type="ECO:0000313" key="4">
    <source>
        <dbReference type="Proteomes" id="UP000567795"/>
    </source>
</evidence>
<keyword evidence="1" id="KW-0479">Metal-binding</keyword>
<dbReference type="Proteomes" id="UP000567795">
    <property type="component" value="Unassembled WGS sequence"/>
</dbReference>
<dbReference type="PROSITE" id="PS50846">
    <property type="entry name" value="HMA_2"/>
    <property type="match status" value="1"/>
</dbReference>
<dbReference type="EMBL" id="JACBZD010000002">
    <property type="protein sequence ID" value="NYI08183.1"/>
    <property type="molecule type" value="Genomic_DNA"/>
</dbReference>
<accession>A0A853A0P1</accession>
<dbReference type="InterPro" id="IPR017969">
    <property type="entry name" value="Heavy-metal-associated_CS"/>
</dbReference>
<comment type="caution">
    <text evidence="3">The sequence shown here is derived from an EMBL/GenBank/DDBJ whole genome shotgun (WGS) entry which is preliminary data.</text>
</comment>